<dbReference type="OrthoDB" id="273917at2759"/>
<reference evidence="7 8" key="1">
    <citation type="submission" date="2013-09" db="EMBL/GenBank/DDBJ databases">
        <title>Corchorus capsularis genome sequencing.</title>
        <authorList>
            <person name="Alam M."/>
            <person name="Haque M.S."/>
            <person name="Islam M.S."/>
            <person name="Emdad E.M."/>
            <person name="Islam M.M."/>
            <person name="Ahmed B."/>
            <person name="Halim A."/>
            <person name="Hossen Q.M.M."/>
            <person name="Hossain M.Z."/>
            <person name="Ahmed R."/>
            <person name="Khan M.M."/>
            <person name="Islam R."/>
            <person name="Rashid M.M."/>
            <person name="Khan S.A."/>
            <person name="Rahman M.S."/>
            <person name="Alam M."/>
        </authorList>
    </citation>
    <scope>NUCLEOTIDE SEQUENCE [LARGE SCALE GENOMIC DNA]</scope>
    <source>
        <strain evidence="8">cv. CVL-1</strain>
        <tissue evidence="7">Whole seedling</tissue>
    </source>
</reference>
<sequence length="2521" mass="280851">MYELQLQSQPFFNLPKTLQLQSQPSSLPFISTSSTPVSNPKFRALSSIQEFPPNAVRRKSDPQWRGGFSLGVDLGLSRTGLALSKGFSVRPLTVLKLRGQKLELQLLEMAENEEVDEFIIGLPKSWDGKETPQSNKVRSIAGRLAVRAAERGWRVYLQDEHGTSTEASDRMINLGIGKSARQKSSDAYAAVILLERYFAMSGKDIEIVLPKQMDLQEKLRRGSTLDIDFYPEEFNQVIDSITSHISLYHSHSLSQNPNPNNNPRSSILKWFSSLTVHQRQAHLTIVDFSFTQLLIQMLGKLRTRGHGCFIILPDLPSKDPPYLPGLCYKQSRGLLSRVAESNQSERRVFESVRLFGSREGEKIDECSCSVSSLDSMTVTGELVENVDRFVEIMDKVSNGAFLRGEESELGSDWVELEWLKSKGYYSLEAFVVNRLEVALRLAWLNCNNGKRRGVKLKEKVNAAGVAANLFWRKKGCVDWWVNLGDGTRRKVLTAIIGKAAKSLTLEVLKAAGSASEDEKWLFSAGAMERPMRYNCTEPLRGTFPKRPEDAEFGIIITPNSHCGKPTSLTDVFSSLFVLRDIVSVVLSCHNNECYMGKLFFSALSSVSTITDSILRKLRGFLMVISLESTKLELLGEGNFNSSSDKSKEKFSACSGKKKGRSRNAKKQNPMLKAKVDGPPPEKPLKDLEYESIHNKKADLMESSKMTSVSQGKDVNKKSPSPMEMEHTRSTVGSKGRAAARKNRKEKNKNKRSCISDTVQVKTSKKAVTEAASSSFIFQDEATNSNGGLDNLNIQGIPTNSIGHSGILESTSCPSRPDNQQLSREDVAMQVQDPEVGSSKDFCHRDNGHQPCVKDNIIENEIIHTRHNGSNCRVECNVLPPTAPVPESEGVFTGKGISIQNSLSASKIQETSTSPDAPLNTLEIKEEVSVIQVQDKKPLSTAPTSSPQCLSYEWPSVAPFYFPSINSHVPAATDRLHLDVGHNWHNHIRQPFVPAMHQARNPTIESGCNRILSHPMPMSLDWPPMVRSACGLAPSIACNYDFSRRQTVFQQSFASQKFQFNRKNLDDERKYSGDFFDSPDLANTPELGDECDSHWISEEELEVHAVSGIDYNQFFGGGVMYWNPSDHPGTGFSRPPSLSSDDSSWAWHEADMSRAVDDMVAFSSSYSTNGLTSPTAASFCSPFEPLGTGHQAVSYVVPGNEVSSKVLHSASATPDAATEEEASGSLANISSDVEGKTGDSLPYPILRPIIIPNMSRERSRSDLKRSHDHKSPCVPTRREQPRIKRPPSPVVLCVPRAPRPPPPSPVSDSRKQRGFPIVRSGSSSPRHWGMRGLYHDGTNSDEGCVRMDGTEVVWPSWRSKNLSAHPMIHPLPGALLQDHLIAMSQLARDQEPPDVSFPLQPPELQSCPARKASLSSMHSLLNDEIDSFCKQVAAENMARKPYINWAVKRVTRSLQVLWPRSRTNVFGSNATGLSLPTSDVDLVVCLPPVRNLEPIKEAGILEGRNGIKETCLQHAARYLSNQEWVKSDSLKTVENTAIPIIMLVVEVPDDLISTGASNVQSPTDDHLEKNVEHGNPAHSDTVVLEDSTSPKGSQVNYGNTKDVKSVRLDISFKSPSHTGLQTTELVRELTDQFPAATPLALVLKQFLADRSLDQSYSGGLSSYCLVLLITRFLQHEHHLGRPINQNFGSLLMDFLYFFGNVFDPRQMRISVQGSGVYVNRERGYSIDPIHIDDPLFPTNNVGRNCFRIHQCIKAFSEAYSILENELTCLSSNSDSVGALELDCLLKVPGKWTLRSSYLLLLQLRIELQGCQSRYEVAKIGCQNIEMAGVHSFVCNLEERVPWNVFDPRQMRISVQGSGVYVNRERGYRAPIYGCNTDSYHIAILDFHLQSANRQKSDPFWQYAVDLRPGFHGFQCNFCKNRFSGGITRLKSHLSGVRGLGINICSKVAEDVRREALQATNKGLVSASNLRENMAPSRDIASSSAMVTGEKMDSSSAPYQNTVISSDMVAELFMDSTFDSVISSPDRLDSIFAQLADVSLSDHMFTGENMDSTSFARSRDENAMDQKLAKFVVSNGLYSYCQDLTEIPFFADLLSSIEEFGSGYRFPDTATFQSTLVPGIEKEVEIYTANANKFLPTTGCTLMINPFILEETVSVDLFAYTIGGLMYIDSIVSGYPVRTFDTIIKRIISTIESLGPEHVVQFICTYNHIQFGNNFGKDHDRRFHVSLGSAIVKKYPWIYWSPCATRALEELIINLFEEITWVAETAHLAGLIYSYQHKNGTNSLLRSKNTISSKVYHASSESATYMDDCTSDIFLLNSLLEEEETLKALGVTLEGDDHEAATVVGRLLRHADFWSRVKIVTRVLKPLIQALNLVYAYGSNIGYFYEAMKKVNDSITQLCNDSSNQNKLVQEISEIMIKGQQESQLNLPIYAAAAFLNPSFVWNSEFVEDSDMEQGLKFLKQLVIKKEEAEAFAEQLDLFRLKSPDLFTDSALKLLNLIHPRKWWEMYGERLPILQKYADAKSI</sequence>
<dbReference type="SUPFAM" id="SSF81301">
    <property type="entry name" value="Nucleotidyltransferase"/>
    <property type="match status" value="1"/>
</dbReference>
<evidence type="ECO:0000256" key="4">
    <source>
        <dbReference type="ARBA" id="ARBA00022801"/>
    </source>
</evidence>
<dbReference type="FunFam" id="3.30.420.140:FF:000009">
    <property type="entry name" value="Holliday junction resolvase"/>
    <property type="match status" value="1"/>
</dbReference>
<feature type="domain" description="YqgF/RNase H-like" evidence="6">
    <location>
        <begin position="67"/>
        <end position="167"/>
    </location>
</feature>
<evidence type="ECO:0000256" key="2">
    <source>
        <dbReference type="ARBA" id="ARBA00022517"/>
    </source>
</evidence>
<evidence type="ECO:0000313" key="7">
    <source>
        <dbReference type="EMBL" id="OMO78519.1"/>
    </source>
</evidence>
<accession>A0A1R3I7J1</accession>
<dbReference type="GO" id="GO:1990817">
    <property type="term" value="F:poly(A) RNA polymerase activity"/>
    <property type="evidence" value="ECO:0007669"/>
    <property type="project" value="InterPro"/>
</dbReference>
<comment type="caution">
    <text evidence="7">The sequence shown here is derived from an EMBL/GenBank/DDBJ whole genome shotgun (WGS) entry which is preliminary data.</text>
</comment>
<feature type="region of interest" description="Disordered" evidence="5">
    <location>
        <begin position="1206"/>
        <end position="1330"/>
    </location>
</feature>
<dbReference type="Proteomes" id="UP000188268">
    <property type="component" value="Unassembled WGS sequence"/>
</dbReference>
<dbReference type="GO" id="GO:0003729">
    <property type="term" value="F:mRNA binding"/>
    <property type="evidence" value="ECO:0007669"/>
    <property type="project" value="TreeGrafter"/>
</dbReference>
<dbReference type="Pfam" id="PF22600">
    <property type="entry name" value="MTPAP-like_central"/>
    <property type="match status" value="1"/>
</dbReference>
<dbReference type="GO" id="GO:0016787">
    <property type="term" value="F:hydrolase activity"/>
    <property type="evidence" value="ECO:0007669"/>
    <property type="project" value="UniProtKB-KW"/>
</dbReference>
<dbReference type="InterPro" id="IPR006641">
    <property type="entry name" value="YqgF/RNaseH-like_dom"/>
</dbReference>
<dbReference type="Gene3D" id="3.30.420.140">
    <property type="entry name" value="YqgF/RNase H-like domain"/>
    <property type="match status" value="1"/>
</dbReference>
<dbReference type="InterPro" id="IPR045862">
    <property type="entry name" value="Trf4-like"/>
</dbReference>
<feature type="compositionally biased region" description="Basic and acidic residues" evidence="5">
    <location>
        <begin position="1562"/>
        <end position="1571"/>
    </location>
</feature>
<feature type="region of interest" description="Disordered" evidence="5">
    <location>
        <begin position="698"/>
        <end position="754"/>
    </location>
</feature>
<dbReference type="GO" id="GO:0043634">
    <property type="term" value="P:polyadenylation-dependent ncRNA catabolic process"/>
    <property type="evidence" value="ECO:0007669"/>
    <property type="project" value="TreeGrafter"/>
</dbReference>
<keyword evidence="3" id="KW-0540">Nuclease</keyword>
<dbReference type="GO" id="GO:0005730">
    <property type="term" value="C:nucleolus"/>
    <property type="evidence" value="ECO:0007669"/>
    <property type="project" value="TreeGrafter"/>
</dbReference>
<dbReference type="InterPro" id="IPR007021">
    <property type="entry name" value="DUF659"/>
</dbReference>
<protein>
    <submittedName>
        <fullName evidence="7">PAP/25A-associated</fullName>
    </submittedName>
</protein>
<dbReference type="NCBIfam" id="TIGR00250">
    <property type="entry name" value="RNAse_H_YqgF"/>
    <property type="match status" value="1"/>
</dbReference>
<dbReference type="CDD" id="cd16964">
    <property type="entry name" value="YqgF"/>
    <property type="match status" value="1"/>
</dbReference>
<dbReference type="GO" id="GO:0031499">
    <property type="term" value="C:TRAMP complex"/>
    <property type="evidence" value="ECO:0007669"/>
    <property type="project" value="TreeGrafter"/>
</dbReference>
<feature type="compositionally biased region" description="Polar residues" evidence="5">
    <location>
        <begin position="703"/>
        <end position="712"/>
    </location>
</feature>
<dbReference type="InterPro" id="IPR054708">
    <property type="entry name" value="MTPAP-like_central"/>
</dbReference>
<evidence type="ECO:0000256" key="1">
    <source>
        <dbReference type="ARBA" id="ARBA00022490"/>
    </source>
</evidence>
<keyword evidence="4" id="KW-0378">Hydrolase</keyword>
<dbReference type="Pfam" id="PF03652">
    <property type="entry name" value="RuvX"/>
    <property type="match status" value="1"/>
</dbReference>
<dbReference type="Gene3D" id="1.10.1410.10">
    <property type="match status" value="1"/>
</dbReference>
<organism evidence="7 8">
    <name type="scientific">Corchorus capsularis</name>
    <name type="common">Jute</name>
    <dbReference type="NCBI Taxonomy" id="210143"/>
    <lineage>
        <taxon>Eukaryota</taxon>
        <taxon>Viridiplantae</taxon>
        <taxon>Streptophyta</taxon>
        <taxon>Embryophyta</taxon>
        <taxon>Tracheophyta</taxon>
        <taxon>Spermatophyta</taxon>
        <taxon>Magnoliopsida</taxon>
        <taxon>eudicotyledons</taxon>
        <taxon>Gunneridae</taxon>
        <taxon>Pentapetalae</taxon>
        <taxon>rosids</taxon>
        <taxon>malvids</taxon>
        <taxon>Malvales</taxon>
        <taxon>Malvaceae</taxon>
        <taxon>Grewioideae</taxon>
        <taxon>Apeibeae</taxon>
        <taxon>Corchorus</taxon>
    </lineage>
</organism>
<dbReference type="Gramene" id="OMO78519">
    <property type="protein sequence ID" value="OMO78519"/>
    <property type="gene ID" value="CCACVL1_14330"/>
</dbReference>
<proteinExistence type="inferred from homology"/>
<dbReference type="Pfam" id="PF04937">
    <property type="entry name" value="DUF659"/>
    <property type="match status" value="1"/>
</dbReference>
<evidence type="ECO:0000259" key="6">
    <source>
        <dbReference type="SMART" id="SM00732"/>
    </source>
</evidence>
<feature type="region of interest" description="Disordered" evidence="5">
    <location>
        <begin position="637"/>
        <end position="685"/>
    </location>
</feature>
<dbReference type="GO" id="GO:0006364">
    <property type="term" value="P:rRNA processing"/>
    <property type="evidence" value="ECO:0007669"/>
    <property type="project" value="InterPro"/>
</dbReference>
<feature type="region of interest" description="Disordered" evidence="5">
    <location>
        <begin position="1555"/>
        <end position="1597"/>
    </location>
</feature>
<evidence type="ECO:0000313" key="8">
    <source>
        <dbReference type="Proteomes" id="UP000188268"/>
    </source>
</evidence>
<dbReference type="InterPro" id="IPR012337">
    <property type="entry name" value="RNaseH-like_sf"/>
</dbReference>
<feature type="compositionally biased region" description="Basic residues" evidence="5">
    <location>
        <begin position="737"/>
        <end position="751"/>
    </location>
</feature>
<dbReference type="HAMAP" id="MF_00651">
    <property type="entry name" value="Nuclease_YqgF"/>
    <property type="match status" value="1"/>
</dbReference>
<dbReference type="GO" id="GO:0031123">
    <property type="term" value="P:RNA 3'-end processing"/>
    <property type="evidence" value="ECO:0007669"/>
    <property type="project" value="TreeGrafter"/>
</dbReference>
<dbReference type="GO" id="GO:0004518">
    <property type="term" value="F:nuclease activity"/>
    <property type="evidence" value="ECO:0007669"/>
    <property type="project" value="UniProtKB-KW"/>
</dbReference>
<keyword evidence="2" id="KW-0690">Ribosome biogenesis</keyword>
<keyword evidence="1" id="KW-0963">Cytoplasm</keyword>
<dbReference type="SUPFAM" id="SSF81631">
    <property type="entry name" value="PAP/OAS1 substrate-binding domain"/>
    <property type="match status" value="1"/>
</dbReference>
<feature type="compositionally biased region" description="Low complexity" evidence="5">
    <location>
        <begin position="1240"/>
        <end position="1251"/>
    </location>
</feature>
<feature type="compositionally biased region" description="Basic residues" evidence="5">
    <location>
        <begin position="655"/>
        <end position="665"/>
    </location>
</feature>
<dbReference type="SMART" id="SM00732">
    <property type="entry name" value="YqgFc"/>
    <property type="match status" value="1"/>
</dbReference>
<feature type="compositionally biased region" description="Basic and acidic residues" evidence="5">
    <location>
        <begin position="1254"/>
        <end position="1281"/>
    </location>
</feature>
<dbReference type="EMBL" id="AWWV01010552">
    <property type="protein sequence ID" value="OMO78519.1"/>
    <property type="molecule type" value="Genomic_DNA"/>
</dbReference>
<dbReference type="PANTHER" id="PTHR23092">
    <property type="entry name" value="POLY(A) RNA POLYMERASE"/>
    <property type="match status" value="1"/>
</dbReference>
<dbReference type="InterPro" id="IPR043519">
    <property type="entry name" value="NT_sf"/>
</dbReference>
<dbReference type="PANTHER" id="PTHR23092:SF48">
    <property type="entry name" value="NUCLEOTIDYLTRANSFERASE FAMILY PROTEIN"/>
    <property type="match status" value="1"/>
</dbReference>
<name>A0A1R3I7J1_COCAP</name>
<dbReference type="InterPro" id="IPR037027">
    <property type="entry name" value="YqgF/RNaseH-like_dom_sf"/>
</dbReference>
<evidence type="ECO:0000256" key="3">
    <source>
        <dbReference type="ARBA" id="ARBA00022722"/>
    </source>
</evidence>
<evidence type="ECO:0000256" key="5">
    <source>
        <dbReference type="SAM" id="MobiDB-lite"/>
    </source>
</evidence>
<dbReference type="Gene3D" id="3.30.460.10">
    <property type="entry name" value="Beta Polymerase, domain 2"/>
    <property type="match status" value="1"/>
</dbReference>
<dbReference type="SUPFAM" id="SSF53098">
    <property type="entry name" value="Ribonuclease H-like"/>
    <property type="match status" value="2"/>
</dbReference>
<dbReference type="STRING" id="210143.A0A1R3I7J1"/>
<gene>
    <name evidence="7" type="ORF">CCACVL1_14330</name>
</gene>
<keyword evidence="8" id="KW-1185">Reference proteome</keyword>
<feature type="compositionally biased region" description="Polar residues" evidence="5">
    <location>
        <begin position="1585"/>
        <end position="1597"/>
    </location>
</feature>
<dbReference type="InterPro" id="IPR005227">
    <property type="entry name" value="YqgF"/>
</dbReference>
<dbReference type="GO" id="GO:0046872">
    <property type="term" value="F:metal ion binding"/>
    <property type="evidence" value="ECO:0007669"/>
    <property type="project" value="UniProtKB-KW"/>
</dbReference>